<dbReference type="PANTHER" id="PTHR33473:SF17">
    <property type="entry name" value="ATP-DEPENDENT CLP PROTEASE ADAPTER PROTEIN CLPS1, CHLOROPLASTIC"/>
    <property type="match status" value="1"/>
</dbReference>
<proteinExistence type="predicted"/>
<keyword evidence="4" id="KW-1185">Reference proteome</keyword>
<evidence type="ECO:0000256" key="1">
    <source>
        <dbReference type="SAM" id="SignalP"/>
    </source>
</evidence>
<name>A0A1Z5J9C8_FISSO</name>
<protein>
    <recommendedName>
        <fullName evidence="2">Adaptor protein ClpS core domain-containing protein</fullName>
    </recommendedName>
</protein>
<keyword evidence="1" id="KW-0732">Signal</keyword>
<feature type="signal peptide" evidence="1">
    <location>
        <begin position="1"/>
        <end position="22"/>
    </location>
</feature>
<dbReference type="Pfam" id="PF02617">
    <property type="entry name" value="ClpS"/>
    <property type="match status" value="1"/>
</dbReference>
<dbReference type="InterPro" id="IPR014719">
    <property type="entry name" value="Ribosomal_bL12_C/ClpS-like"/>
</dbReference>
<feature type="domain" description="Adaptor protein ClpS core" evidence="2">
    <location>
        <begin position="85"/>
        <end position="151"/>
    </location>
</feature>
<accession>A0A1Z5J9C8</accession>
<dbReference type="InterPro" id="IPR022935">
    <property type="entry name" value="ClpS"/>
</dbReference>
<dbReference type="PANTHER" id="PTHR33473">
    <property type="entry name" value="ATP-DEPENDENT CLP PROTEASE ADAPTER PROTEIN CLPS1, CHLOROPLASTIC"/>
    <property type="match status" value="1"/>
</dbReference>
<dbReference type="Gene3D" id="3.30.1390.10">
    <property type="match status" value="1"/>
</dbReference>
<comment type="caution">
    <text evidence="3">The sequence shown here is derived from an EMBL/GenBank/DDBJ whole genome shotgun (WGS) entry which is preliminary data.</text>
</comment>
<dbReference type="AlphaFoldDB" id="A0A1Z5J9C8"/>
<dbReference type="SUPFAM" id="SSF54736">
    <property type="entry name" value="ClpS-like"/>
    <property type="match status" value="1"/>
</dbReference>
<dbReference type="EMBL" id="BDSP01000022">
    <property type="protein sequence ID" value="GAX10600.1"/>
    <property type="molecule type" value="Genomic_DNA"/>
</dbReference>
<evidence type="ECO:0000259" key="2">
    <source>
        <dbReference type="Pfam" id="PF02617"/>
    </source>
</evidence>
<dbReference type="InterPro" id="IPR003769">
    <property type="entry name" value="ClpS_core"/>
</dbReference>
<dbReference type="GO" id="GO:0030163">
    <property type="term" value="P:protein catabolic process"/>
    <property type="evidence" value="ECO:0007669"/>
    <property type="project" value="InterPro"/>
</dbReference>
<sequence length="165" mass="18881">MMSNTRFVLFLMMASVWHLGNAFLLVAPPSLSPTSTTRLFGMAQPETQIKTKTTVKTASKQKVEIKKKFKTDDPVQNRDDDFQDAPMYKVMLLRDEDYDQEHVVTRLCAILDDMDEDQAATVWKQAMAAGQAMCGKYPFERAELFKEQLLRSDPMIFCDLVEENA</sequence>
<dbReference type="Proteomes" id="UP000198406">
    <property type="component" value="Unassembled WGS sequence"/>
</dbReference>
<evidence type="ECO:0000313" key="4">
    <source>
        <dbReference type="Proteomes" id="UP000198406"/>
    </source>
</evidence>
<dbReference type="InParanoid" id="A0A1Z5J9C8"/>
<dbReference type="OrthoDB" id="2308at2759"/>
<dbReference type="GO" id="GO:0006508">
    <property type="term" value="P:proteolysis"/>
    <property type="evidence" value="ECO:0007669"/>
    <property type="project" value="InterPro"/>
</dbReference>
<feature type="chain" id="PRO_5012238717" description="Adaptor protein ClpS core domain-containing protein" evidence="1">
    <location>
        <begin position="23"/>
        <end position="165"/>
    </location>
</feature>
<reference evidence="3 4" key="1">
    <citation type="journal article" date="2015" name="Plant Cell">
        <title>Oil accumulation by the oleaginous diatom Fistulifera solaris as revealed by the genome and transcriptome.</title>
        <authorList>
            <person name="Tanaka T."/>
            <person name="Maeda Y."/>
            <person name="Veluchamy A."/>
            <person name="Tanaka M."/>
            <person name="Abida H."/>
            <person name="Marechal E."/>
            <person name="Bowler C."/>
            <person name="Muto M."/>
            <person name="Sunaga Y."/>
            <person name="Tanaka M."/>
            <person name="Yoshino T."/>
            <person name="Taniguchi T."/>
            <person name="Fukuda Y."/>
            <person name="Nemoto M."/>
            <person name="Matsumoto M."/>
            <person name="Wong P.S."/>
            <person name="Aburatani S."/>
            <person name="Fujibuchi W."/>
        </authorList>
    </citation>
    <scope>NUCLEOTIDE SEQUENCE [LARGE SCALE GENOMIC DNA]</scope>
    <source>
        <strain evidence="3 4">JPCC DA0580</strain>
    </source>
</reference>
<evidence type="ECO:0000313" key="3">
    <source>
        <dbReference type="EMBL" id="GAX10600.1"/>
    </source>
</evidence>
<organism evidence="3 4">
    <name type="scientific">Fistulifera solaris</name>
    <name type="common">Oleaginous diatom</name>
    <dbReference type="NCBI Taxonomy" id="1519565"/>
    <lineage>
        <taxon>Eukaryota</taxon>
        <taxon>Sar</taxon>
        <taxon>Stramenopiles</taxon>
        <taxon>Ochrophyta</taxon>
        <taxon>Bacillariophyta</taxon>
        <taxon>Bacillariophyceae</taxon>
        <taxon>Bacillariophycidae</taxon>
        <taxon>Naviculales</taxon>
        <taxon>Naviculaceae</taxon>
        <taxon>Fistulifera</taxon>
    </lineage>
</organism>
<gene>
    <name evidence="3" type="ORF">FisN_14Lh097</name>
</gene>